<evidence type="ECO:0000313" key="2">
    <source>
        <dbReference type="EMBL" id="JAT69250.1"/>
    </source>
</evidence>
<dbReference type="AlphaFoldDB" id="A0A1D1ZQI6"/>
<accession>A0A1D1ZQI6</accession>
<sequence>MSSACVGIRLPRVWGRCGSTHHWQGAKRVRAAIPAAHSSRLQIAEDISYALALSLHALSFHAERQARLGRRITGQEFHKTLPAEPWSLAPANRICIPSAWLSSSVLLILALQRLRAWANIDRPAVKSPEPSVKILNAQSNDQQKLAVRSMLQSKDLTRRVKTVCGTSTASARCSCLSGISQDATSPASLPYFLQQLESDLAGNVLSLGQLKSRCDALEGATKDITSLMLAMQSVATRQATVLQQVVRRLERRSHDPRSQDSIPLAANVPALMVEDITTHSKEASASLHGSEDPECDAWGRRRHTTRN</sequence>
<dbReference type="EMBL" id="GDKF01009372">
    <property type="protein sequence ID" value="JAT69250.1"/>
    <property type="molecule type" value="Transcribed_RNA"/>
</dbReference>
<protein>
    <submittedName>
        <fullName evidence="2">Uncharacterized protein</fullName>
    </submittedName>
</protein>
<organism evidence="2">
    <name type="scientific">Auxenochlorella protothecoides</name>
    <name type="common">Green microalga</name>
    <name type="synonym">Chlorella protothecoides</name>
    <dbReference type="NCBI Taxonomy" id="3075"/>
    <lineage>
        <taxon>Eukaryota</taxon>
        <taxon>Viridiplantae</taxon>
        <taxon>Chlorophyta</taxon>
        <taxon>core chlorophytes</taxon>
        <taxon>Trebouxiophyceae</taxon>
        <taxon>Chlorellales</taxon>
        <taxon>Chlorellaceae</taxon>
        <taxon>Auxenochlorella</taxon>
    </lineage>
</organism>
<gene>
    <name evidence="2" type="ORF">g.51984</name>
</gene>
<evidence type="ECO:0000256" key="1">
    <source>
        <dbReference type="SAM" id="MobiDB-lite"/>
    </source>
</evidence>
<feature type="region of interest" description="Disordered" evidence="1">
    <location>
        <begin position="281"/>
        <end position="307"/>
    </location>
</feature>
<reference evidence="2" key="1">
    <citation type="submission" date="2015-08" db="EMBL/GenBank/DDBJ databases">
        <authorList>
            <person name="Babu N.S."/>
            <person name="Beckwith C.J."/>
            <person name="Beseler K.G."/>
            <person name="Brison A."/>
            <person name="Carone J.V."/>
            <person name="Caskin T.P."/>
            <person name="Diamond M."/>
            <person name="Durham M.E."/>
            <person name="Foxe J.M."/>
            <person name="Go M."/>
            <person name="Henderson B.A."/>
            <person name="Jones I.B."/>
            <person name="McGettigan J.A."/>
            <person name="Micheletti S.J."/>
            <person name="Nasrallah M.E."/>
            <person name="Ortiz D."/>
            <person name="Piller C.R."/>
            <person name="Privatt S.R."/>
            <person name="Schneider S.L."/>
            <person name="Sharp S."/>
            <person name="Smith T.C."/>
            <person name="Stanton J.D."/>
            <person name="Ullery H.E."/>
            <person name="Wilson R.J."/>
            <person name="Serrano M.G."/>
            <person name="Buck G."/>
            <person name="Lee V."/>
            <person name="Wang Y."/>
            <person name="Carvalho R."/>
            <person name="Voegtly L."/>
            <person name="Shi R."/>
            <person name="Duckworth R."/>
            <person name="Johnson A."/>
            <person name="Loviza R."/>
            <person name="Walstead R."/>
            <person name="Shah Z."/>
            <person name="Kiflezghi M."/>
            <person name="Wade K."/>
            <person name="Ball S.L."/>
            <person name="Bradley K.W."/>
            <person name="Asai D.J."/>
            <person name="Bowman C.A."/>
            <person name="Russell D.A."/>
            <person name="Pope W.H."/>
            <person name="Jacobs-Sera D."/>
            <person name="Hendrix R.W."/>
            <person name="Hatfull G.F."/>
        </authorList>
    </citation>
    <scope>NUCLEOTIDE SEQUENCE</scope>
</reference>
<name>A0A1D1ZQI6_AUXPR</name>
<proteinExistence type="predicted"/>